<evidence type="ECO:0000313" key="3">
    <source>
        <dbReference type="Proteomes" id="UP000019753"/>
    </source>
</evidence>
<dbReference type="EMBL" id="AXCW01000146">
    <property type="protein sequence ID" value="EYR62931.1"/>
    <property type="molecule type" value="Genomic_DNA"/>
</dbReference>
<sequence length="148" mass="14863">MTAAALDRPTASAPEERTHPAASPVETSLATAVTRALAQAGSGQVGSGQVGSGAVVVVTDDDDATARATAEVARAGGGARLEGLRTTTSPVLRRAVLDRVALGQVDVVVVSAGAWDPAELPDVALVDARTTPPPVPGRRPVLCRLGAR</sequence>
<gene>
    <name evidence="2" type="ORF">N866_04200</name>
</gene>
<reference evidence="2 3" key="1">
    <citation type="submission" date="2014-01" db="EMBL/GenBank/DDBJ databases">
        <title>Actinotalea ferrariae CF5-4.</title>
        <authorList>
            <person name="Chen F."/>
            <person name="Li Y."/>
            <person name="Wang G."/>
        </authorList>
    </citation>
    <scope>NUCLEOTIDE SEQUENCE [LARGE SCALE GENOMIC DNA]</scope>
    <source>
        <strain evidence="2 3">CF5-4</strain>
    </source>
</reference>
<protein>
    <submittedName>
        <fullName evidence="2">Uncharacterized protein</fullName>
    </submittedName>
</protein>
<organism evidence="2 3">
    <name type="scientific">Actinotalea ferrariae CF5-4</name>
    <dbReference type="NCBI Taxonomy" id="948458"/>
    <lineage>
        <taxon>Bacteria</taxon>
        <taxon>Bacillati</taxon>
        <taxon>Actinomycetota</taxon>
        <taxon>Actinomycetes</taxon>
        <taxon>Micrococcales</taxon>
        <taxon>Cellulomonadaceae</taxon>
        <taxon>Actinotalea</taxon>
    </lineage>
</organism>
<name>A0A021VP54_9CELL</name>
<feature type="region of interest" description="Disordered" evidence="1">
    <location>
        <begin position="1"/>
        <end position="27"/>
    </location>
</feature>
<dbReference type="AlphaFoldDB" id="A0A021VP54"/>
<dbReference type="RefSeq" id="WP_034226872.1">
    <property type="nucleotide sequence ID" value="NZ_AXCW01000146.1"/>
</dbReference>
<evidence type="ECO:0000313" key="2">
    <source>
        <dbReference type="EMBL" id="EYR62931.1"/>
    </source>
</evidence>
<evidence type="ECO:0000256" key="1">
    <source>
        <dbReference type="SAM" id="MobiDB-lite"/>
    </source>
</evidence>
<keyword evidence="3" id="KW-1185">Reference proteome</keyword>
<dbReference type="Proteomes" id="UP000019753">
    <property type="component" value="Unassembled WGS sequence"/>
</dbReference>
<comment type="caution">
    <text evidence="2">The sequence shown here is derived from an EMBL/GenBank/DDBJ whole genome shotgun (WGS) entry which is preliminary data.</text>
</comment>
<proteinExistence type="predicted"/>
<accession>A0A021VP54</accession>